<reference evidence="1 2" key="1">
    <citation type="submission" date="2019-04" db="EMBL/GenBank/DDBJ databases">
        <title>Microbes associate with the intestines of laboratory mice.</title>
        <authorList>
            <person name="Navarre W."/>
            <person name="Wong E."/>
            <person name="Huang K."/>
            <person name="Tropini C."/>
            <person name="Ng K."/>
            <person name="Yu B."/>
        </authorList>
    </citation>
    <scope>NUCLEOTIDE SEQUENCE [LARGE SCALE GENOMIC DNA]</scope>
    <source>
        <strain evidence="1 2">NM26_J9</strain>
    </source>
</reference>
<comment type="caution">
    <text evidence="1">The sequence shown here is derived from an EMBL/GenBank/DDBJ whole genome shotgun (WGS) entry which is preliminary data.</text>
</comment>
<gene>
    <name evidence="1" type="ORF">E5340_00695</name>
</gene>
<accession>A0A4S2EM42</accession>
<dbReference type="EMBL" id="SRYK01000002">
    <property type="protein sequence ID" value="TGY57218.1"/>
    <property type="molecule type" value="Genomic_DNA"/>
</dbReference>
<proteinExistence type="predicted"/>
<dbReference type="Proteomes" id="UP000306855">
    <property type="component" value="Unassembled WGS sequence"/>
</dbReference>
<dbReference type="AlphaFoldDB" id="A0A4S2EM42"/>
<evidence type="ECO:0000313" key="2">
    <source>
        <dbReference type="Proteomes" id="UP000306855"/>
    </source>
</evidence>
<protein>
    <submittedName>
        <fullName evidence="1">Uncharacterized protein</fullName>
    </submittedName>
</protein>
<sequence>MRGRCNDMEVRDVFGHVIHEYDVCKAMATGEVMLVIKGSDGKLIVRNNIIGLSDYLDVYPDGELKILGNASISS</sequence>
<name>A0A4S2EM42_9LACO</name>
<organism evidence="1 2">
    <name type="scientific">Ligilactobacillus murinus</name>
    <dbReference type="NCBI Taxonomy" id="1622"/>
    <lineage>
        <taxon>Bacteria</taxon>
        <taxon>Bacillati</taxon>
        <taxon>Bacillota</taxon>
        <taxon>Bacilli</taxon>
        <taxon>Lactobacillales</taxon>
        <taxon>Lactobacillaceae</taxon>
        <taxon>Ligilactobacillus</taxon>
    </lineage>
</organism>
<evidence type="ECO:0000313" key="1">
    <source>
        <dbReference type="EMBL" id="TGY57218.1"/>
    </source>
</evidence>